<dbReference type="InterPro" id="IPR012341">
    <property type="entry name" value="6hp_glycosidase-like_sf"/>
</dbReference>
<feature type="domain" description="Glycosyl-hydrolase family 116 N-terminal" evidence="2">
    <location>
        <begin position="12"/>
        <end position="146"/>
    </location>
</feature>
<protein>
    <submittedName>
        <fullName evidence="3">Beta-glucosidase</fullName>
    </submittedName>
</protein>
<dbReference type="InterPro" id="IPR024462">
    <property type="entry name" value="GH116_N"/>
</dbReference>
<dbReference type="Pfam" id="PF04685">
    <property type="entry name" value="DUF608"/>
    <property type="match status" value="2"/>
</dbReference>
<dbReference type="RefSeq" id="WP_156006549.1">
    <property type="nucleotide sequence ID" value="NZ_CP045483.1"/>
</dbReference>
<dbReference type="PANTHER" id="PTHR12654">
    <property type="entry name" value="BILE ACID BETA-GLUCOSIDASE-RELATED"/>
    <property type="match status" value="1"/>
</dbReference>
<dbReference type="EMBL" id="CP045483">
    <property type="protein sequence ID" value="QGR19608.1"/>
    <property type="molecule type" value="Genomic_DNA"/>
</dbReference>
<dbReference type="GeneID" id="42798627"/>
<organism evidence="3 4">
    <name type="scientific">Stygiolobus azoricus</name>
    <dbReference type="NCBI Taxonomy" id="41675"/>
    <lineage>
        <taxon>Archaea</taxon>
        <taxon>Thermoproteota</taxon>
        <taxon>Thermoprotei</taxon>
        <taxon>Sulfolobales</taxon>
        <taxon>Sulfolobaceae</taxon>
        <taxon>Stygiolobus</taxon>
    </lineage>
</organism>
<dbReference type="Pfam" id="PF12215">
    <property type="entry name" value="Glyco_hydr_116N"/>
    <property type="match status" value="1"/>
</dbReference>
<reference evidence="3 4" key="1">
    <citation type="submission" date="2019-10" db="EMBL/GenBank/DDBJ databases">
        <title>Genome Sequences from Six Type Strain Members of the Archaeal Family Sulfolobaceae: Acidianus ambivalens, Acidianus infernus, Metallosphaera prunae, Stygiolobus azoricus, Sulfolobus metallicus, and Sulfurisphaera ohwakuensis.</title>
        <authorList>
            <person name="Counts J.A."/>
            <person name="Kelly R.M."/>
        </authorList>
    </citation>
    <scope>NUCLEOTIDE SEQUENCE [LARGE SCALE GENOMIC DNA]</scope>
    <source>
        <strain evidence="3 4">FC6</strain>
    </source>
</reference>
<proteinExistence type="predicted"/>
<keyword evidence="4" id="KW-1185">Reference proteome</keyword>
<evidence type="ECO:0000313" key="4">
    <source>
        <dbReference type="Proteomes" id="UP000423396"/>
    </source>
</evidence>
<dbReference type="PANTHER" id="PTHR12654:SF0">
    <property type="entry name" value="NON-LYSOSOMAL GLUCOSYLCERAMIDASE"/>
    <property type="match status" value="1"/>
</dbReference>
<evidence type="ECO:0000259" key="2">
    <source>
        <dbReference type="Pfam" id="PF12215"/>
    </source>
</evidence>
<dbReference type="GO" id="GO:0008422">
    <property type="term" value="F:beta-glucosidase activity"/>
    <property type="evidence" value="ECO:0007669"/>
    <property type="project" value="TreeGrafter"/>
</dbReference>
<dbReference type="SUPFAM" id="SSF48208">
    <property type="entry name" value="Six-hairpin glycosidases"/>
    <property type="match status" value="1"/>
</dbReference>
<sequence>MKYLHSYVLGSGIPLGGLGTGSLEIRADGRLYEWTIFNNGGYAERQDIRYTYYLTEMDSFIVAKQNKKVRLLQGYNYYHGGNPYTLPWLRPVKQVEFTGEPPIAYVKFIDDFIVSMKAFSPFIPGDVKNSSLPVAIFKLSSSNPTEFIFGIKNPYERGSIKVTDNTVIFTGDVEPKDPRYKGNLCLSVIAENATAITLGKQPDYEFWMRYKEEGELRVTEGNLYGMLKGSGKEVTYILSWYFPNHVLSDGKVLGHYYENFFTSCKEVSDHVKSNLNYLEGKTTKFHDLLYKPRGVEEWIADLLGSQLTTLIKTSWFGKDGFFGIWEGYFNTADERKYGDFPYTDGPLHTALNTIDVLTYAIYSLIVLFPELAKRILEQTKSIEDNTPLYAVYALAFKENREKYLERLEKDPSISTDLNKLLKVVKEIVKETGKDPKGRIAHFFTDGLNVDEYHRVDLNPEFVLMWYLTAKMTGDKDFLKRLYDKALSAIETTFKTQTYDGLIYHSLPAGFEWMRTVNNMLGVLPKAEGNTIYSLFARDLIPLSVQTYDDWTMLGITSFTSILWIAALQAFNEASSVLGKDKRYDYQSLVQKLKDYLWNGEYFDLWFDPLSGFRDKASCASQLLGHWYSTLLGLKFLDEEIIRKTLAFIMKYNFKEEEGVINGAYPDGFRPLGRAYKNALNLPSSPHFDTPWSGVEFYLASHLAYEGMIEEAKKVLKEIYERYALAGNFWDHLEWGSHYMRPLSAISVIPAFEGLKYDGFTNTLTITPNLEEIDWIFILPSAWGELKENNKEVKINVVHGELKVSKLYLKRKPIRITVNGESRNFRVIADMIELDKEIIAREGDEILMQLG</sequence>
<dbReference type="OrthoDB" id="40125at2157"/>
<gene>
    <name evidence="3" type="ORF">D1868_06115</name>
</gene>
<dbReference type="Proteomes" id="UP000423396">
    <property type="component" value="Chromosome"/>
</dbReference>
<dbReference type="GO" id="GO:0005975">
    <property type="term" value="P:carbohydrate metabolic process"/>
    <property type="evidence" value="ECO:0007669"/>
    <property type="project" value="InterPro"/>
</dbReference>
<evidence type="ECO:0000259" key="1">
    <source>
        <dbReference type="Pfam" id="PF04685"/>
    </source>
</evidence>
<accession>A0A650CP92</accession>
<dbReference type="InterPro" id="IPR008928">
    <property type="entry name" value="6-hairpin_glycosidase_sf"/>
</dbReference>
<dbReference type="KEGG" id="sazo:D1868_06115"/>
<evidence type="ECO:0000313" key="3">
    <source>
        <dbReference type="EMBL" id="QGR19608.1"/>
    </source>
</evidence>
<dbReference type="Gene3D" id="1.50.10.10">
    <property type="match status" value="1"/>
</dbReference>
<feature type="domain" description="Glycosyl-hydrolase family 116 catalytic region" evidence="1">
    <location>
        <begin position="338"/>
        <end position="502"/>
    </location>
</feature>
<dbReference type="InterPro" id="IPR052566">
    <property type="entry name" value="Non-lysos_glucosylceramidase"/>
</dbReference>
<dbReference type="AlphaFoldDB" id="A0A650CP92"/>
<dbReference type="InterPro" id="IPR006775">
    <property type="entry name" value="GH116_catalytic"/>
</dbReference>
<name>A0A650CP92_9CREN</name>
<feature type="domain" description="Glycosyl-hydrolase family 116 catalytic region" evidence="1">
    <location>
        <begin position="545"/>
        <end position="729"/>
    </location>
</feature>